<accession>A0AAW0C9L8</accession>
<dbReference type="Proteomes" id="UP001362999">
    <property type="component" value="Unassembled WGS sequence"/>
</dbReference>
<keyword evidence="3" id="KW-1185">Reference proteome</keyword>
<evidence type="ECO:0000313" key="2">
    <source>
        <dbReference type="EMBL" id="KAK7035137.1"/>
    </source>
</evidence>
<protein>
    <submittedName>
        <fullName evidence="2">Uncharacterized protein</fullName>
    </submittedName>
</protein>
<organism evidence="2 3">
    <name type="scientific">Favolaschia claudopus</name>
    <dbReference type="NCBI Taxonomy" id="2862362"/>
    <lineage>
        <taxon>Eukaryota</taxon>
        <taxon>Fungi</taxon>
        <taxon>Dikarya</taxon>
        <taxon>Basidiomycota</taxon>
        <taxon>Agaricomycotina</taxon>
        <taxon>Agaricomycetes</taxon>
        <taxon>Agaricomycetidae</taxon>
        <taxon>Agaricales</taxon>
        <taxon>Marasmiineae</taxon>
        <taxon>Mycenaceae</taxon>
        <taxon>Favolaschia</taxon>
    </lineage>
</organism>
<gene>
    <name evidence="2" type="ORF">R3P38DRAFT_3184695</name>
</gene>
<dbReference type="AlphaFoldDB" id="A0AAW0C9L8"/>
<feature type="region of interest" description="Disordered" evidence="1">
    <location>
        <begin position="14"/>
        <end position="37"/>
    </location>
</feature>
<evidence type="ECO:0000313" key="3">
    <source>
        <dbReference type="Proteomes" id="UP001362999"/>
    </source>
</evidence>
<dbReference type="EMBL" id="JAWWNJ010000020">
    <property type="protein sequence ID" value="KAK7035137.1"/>
    <property type="molecule type" value="Genomic_DNA"/>
</dbReference>
<proteinExistence type="predicted"/>
<reference evidence="2 3" key="1">
    <citation type="journal article" date="2024" name="J Genomics">
        <title>Draft genome sequencing and assembly of Favolaschia claudopus CIRM-BRFM 2984 isolated from oak limbs.</title>
        <authorList>
            <person name="Navarro D."/>
            <person name="Drula E."/>
            <person name="Chaduli D."/>
            <person name="Cazenave R."/>
            <person name="Ahrendt S."/>
            <person name="Wang J."/>
            <person name="Lipzen A."/>
            <person name="Daum C."/>
            <person name="Barry K."/>
            <person name="Grigoriev I.V."/>
            <person name="Favel A."/>
            <person name="Rosso M.N."/>
            <person name="Martin F."/>
        </authorList>
    </citation>
    <scope>NUCLEOTIDE SEQUENCE [LARGE SCALE GENOMIC DNA]</scope>
    <source>
        <strain evidence="2 3">CIRM-BRFM 2984</strain>
    </source>
</reference>
<sequence length="64" mass="7300">MPWDLHPMLDRGFGEPHLGMEGVDGEDEGAIDGVSQPPERLIRYQKREIAGRNIENQVFKLLLQ</sequence>
<name>A0AAW0C9L8_9AGAR</name>
<evidence type="ECO:0000256" key="1">
    <source>
        <dbReference type="SAM" id="MobiDB-lite"/>
    </source>
</evidence>
<comment type="caution">
    <text evidence="2">The sequence shown here is derived from an EMBL/GenBank/DDBJ whole genome shotgun (WGS) entry which is preliminary data.</text>
</comment>